<dbReference type="InParanoid" id="A0A165GI41"/>
<feature type="compositionally biased region" description="Low complexity" evidence="1">
    <location>
        <begin position="137"/>
        <end position="150"/>
    </location>
</feature>
<protein>
    <submittedName>
        <fullName evidence="2">Uncharacterized protein</fullName>
    </submittedName>
</protein>
<dbReference type="EMBL" id="KV426046">
    <property type="protein sequence ID" value="KZV90552.1"/>
    <property type="molecule type" value="Genomic_DNA"/>
</dbReference>
<accession>A0A165GI41</accession>
<feature type="compositionally biased region" description="Low complexity" evidence="1">
    <location>
        <begin position="103"/>
        <end position="129"/>
    </location>
</feature>
<keyword evidence="3" id="KW-1185">Reference proteome</keyword>
<dbReference type="AlphaFoldDB" id="A0A165GI41"/>
<feature type="compositionally biased region" description="Low complexity" evidence="1">
    <location>
        <begin position="165"/>
        <end position="201"/>
    </location>
</feature>
<evidence type="ECO:0000256" key="1">
    <source>
        <dbReference type="SAM" id="MobiDB-lite"/>
    </source>
</evidence>
<feature type="compositionally biased region" description="Polar residues" evidence="1">
    <location>
        <begin position="1"/>
        <end position="18"/>
    </location>
</feature>
<feature type="compositionally biased region" description="Low complexity" evidence="1">
    <location>
        <begin position="44"/>
        <end position="53"/>
    </location>
</feature>
<evidence type="ECO:0000313" key="3">
    <source>
        <dbReference type="Proteomes" id="UP000077266"/>
    </source>
</evidence>
<name>A0A165GI41_EXIGL</name>
<proteinExistence type="predicted"/>
<sequence length="330" mass="35792">MSQNPWAPTHGRSLSNNPFIDDPNAAHNRYPSLQNLDTAGGGSASPYGSPAGYQNPQATGFYAGAGAPSSTFGGYAQAQPAPAQQLGFQPTGYFGQPAPQPQSPISSYSSQQFTGSPYAGSPYGAAPAGYGSGFLSQPQFQQQQQWQPQPSNRPPPHLQDLDPYSGLSSQGFGGPSQQQQQQPQPGSSYLGAGTGTSGSASPLPPPRAEEHPRTWIRSHREELETWDPTSWRQALIRFDELQTHWERRKIDLQARVDATQRGYLPQHEAPHWQNLLKEADSNIDSVAASKLQMQEALTGYKQSSDIASKRRVKEMLNAGLLGLPEFPPQL</sequence>
<gene>
    <name evidence="2" type="ORF">EXIGLDRAFT_837718</name>
</gene>
<feature type="region of interest" description="Disordered" evidence="1">
    <location>
        <begin position="1"/>
        <end position="212"/>
    </location>
</feature>
<reference evidence="2 3" key="1">
    <citation type="journal article" date="2016" name="Mol. Biol. Evol.">
        <title>Comparative Genomics of Early-Diverging Mushroom-Forming Fungi Provides Insights into the Origins of Lignocellulose Decay Capabilities.</title>
        <authorList>
            <person name="Nagy L.G."/>
            <person name="Riley R."/>
            <person name="Tritt A."/>
            <person name="Adam C."/>
            <person name="Daum C."/>
            <person name="Floudas D."/>
            <person name="Sun H."/>
            <person name="Yadav J.S."/>
            <person name="Pangilinan J."/>
            <person name="Larsson K.H."/>
            <person name="Matsuura K."/>
            <person name="Barry K."/>
            <person name="Labutti K."/>
            <person name="Kuo R."/>
            <person name="Ohm R.A."/>
            <person name="Bhattacharya S.S."/>
            <person name="Shirouzu T."/>
            <person name="Yoshinaga Y."/>
            <person name="Martin F.M."/>
            <person name="Grigoriev I.V."/>
            <person name="Hibbett D.S."/>
        </authorList>
    </citation>
    <scope>NUCLEOTIDE SEQUENCE [LARGE SCALE GENOMIC DNA]</scope>
    <source>
        <strain evidence="2 3">HHB12029</strain>
    </source>
</reference>
<evidence type="ECO:0000313" key="2">
    <source>
        <dbReference type="EMBL" id="KZV90552.1"/>
    </source>
</evidence>
<dbReference type="OrthoDB" id="3253876at2759"/>
<dbReference type="STRING" id="1314781.A0A165GI41"/>
<feature type="compositionally biased region" description="Low complexity" evidence="1">
    <location>
        <begin position="76"/>
        <end position="85"/>
    </location>
</feature>
<organism evidence="2 3">
    <name type="scientific">Exidia glandulosa HHB12029</name>
    <dbReference type="NCBI Taxonomy" id="1314781"/>
    <lineage>
        <taxon>Eukaryota</taxon>
        <taxon>Fungi</taxon>
        <taxon>Dikarya</taxon>
        <taxon>Basidiomycota</taxon>
        <taxon>Agaricomycotina</taxon>
        <taxon>Agaricomycetes</taxon>
        <taxon>Auriculariales</taxon>
        <taxon>Exidiaceae</taxon>
        <taxon>Exidia</taxon>
    </lineage>
</organism>
<dbReference type="Proteomes" id="UP000077266">
    <property type="component" value="Unassembled WGS sequence"/>
</dbReference>